<evidence type="ECO:0000256" key="4">
    <source>
        <dbReference type="ARBA" id="ARBA00023033"/>
    </source>
</evidence>
<dbReference type="SUPFAM" id="SSF51905">
    <property type="entry name" value="FAD/NAD(P)-binding domain"/>
    <property type="match status" value="1"/>
</dbReference>
<dbReference type="InterPro" id="IPR036188">
    <property type="entry name" value="FAD/NAD-bd_sf"/>
</dbReference>
<dbReference type="PATRIC" id="fig|1408103.3.peg.4987"/>
<keyword evidence="1" id="KW-0285">Flavoprotein</keyword>
<evidence type="ECO:0000313" key="6">
    <source>
        <dbReference type="Proteomes" id="UP000034166"/>
    </source>
</evidence>
<dbReference type="AlphaFoldDB" id="A0A0M2SNI5"/>
<keyword evidence="6" id="KW-1185">Reference proteome</keyword>
<name>A0A0M2SNI5_9BACI</name>
<evidence type="ECO:0000256" key="1">
    <source>
        <dbReference type="ARBA" id="ARBA00022630"/>
    </source>
</evidence>
<dbReference type="Gene3D" id="3.50.50.60">
    <property type="entry name" value="FAD/NAD(P)-binding domain"/>
    <property type="match status" value="1"/>
</dbReference>
<comment type="caution">
    <text evidence="5">The sequence shown here is derived from an EMBL/GenBank/DDBJ whole genome shotgun (WGS) entry which is preliminary data.</text>
</comment>
<evidence type="ECO:0008006" key="7">
    <source>
        <dbReference type="Google" id="ProtNLM"/>
    </source>
</evidence>
<keyword evidence="2" id="KW-0274">FAD</keyword>
<protein>
    <recommendedName>
        <fullName evidence="7">FAD-binding domain-containing protein</fullName>
    </recommendedName>
</protein>
<keyword evidence="3" id="KW-0560">Oxidoreductase</keyword>
<evidence type="ECO:0000256" key="3">
    <source>
        <dbReference type="ARBA" id="ARBA00023002"/>
    </source>
</evidence>
<dbReference type="Proteomes" id="UP000034166">
    <property type="component" value="Unassembled WGS sequence"/>
</dbReference>
<accession>A0A0M2SNI5</accession>
<evidence type="ECO:0000256" key="2">
    <source>
        <dbReference type="ARBA" id="ARBA00022827"/>
    </source>
</evidence>
<dbReference type="Pfam" id="PF13450">
    <property type="entry name" value="NAD_binding_8"/>
    <property type="match status" value="1"/>
</dbReference>
<evidence type="ECO:0000313" key="5">
    <source>
        <dbReference type="EMBL" id="KKK34442.1"/>
    </source>
</evidence>
<proteinExistence type="predicted"/>
<dbReference type="RefSeq" id="WP_046526001.1">
    <property type="nucleotide sequence ID" value="NZ_LAYY01000097.1"/>
</dbReference>
<keyword evidence="4" id="KW-0503">Monooxygenase</keyword>
<gene>
    <name evidence="5" type="ORF">WQ57_23120</name>
</gene>
<dbReference type="PANTHER" id="PTHR47178:SF5">
    <property type="entry name" value="FAD-BINDING DOMAIN-CONTAINING PROTEIN"/>
    <property type="match status" value="1"/>
</dbReference>
<reference evidence="5 6" key="1">
    <citation type="submission" date="2015-04" db="EMBL/GenBank/DDBJ databases">
        <title>Taxonomic description and genome sequence of Bacillus campisalis sp. nov., a novel member of the genus Bacillus isolated from solar saltern.</title>
        <authorList>
            <person name="Mathan Kumar R."/>
            <person name="Kaur G."/>
            <person name="Kumar A."/>
            <person name="Singh N.K."/>
            <person name="Kaur N."/>
            <person name="Kumar N."/>
            <person name="Mayilraj S."/>
        </authorList>
    </citation>
    <scope>NUCLEOTIDE SEQUENCE [LARGE SCALE GENOMIC DNA]</scope>
    <source>
        <strain evidence="5 6">SA2-6</strain>
    </source>
</reference>
<dbReference type="PANTHER" id="PTHR47178">
    <property type="entry name" value="MONOOXYGENASE, FAD-BINDING"/>
    <property type="match status" value="1"/>
</dbReference>
<dbReference type="EMBL" id="LAYY01000097">
    <property type="protein sequence ID" value="KKK34442.1"/>
    <property type="molecule type" value="Genomic_DNA"/>
</dbReference>
<organism evidence="5 6">
    <name type="scientific">Mesobacillus campisalis</name>
    <dbReference type="NCBI Taxonomy" id="1408103"/>
    <lineage>
        <taxon>Bacteria</taxon>
        <taxon>Bacillati</taxon>
        <taxon>Bacillota</taxon>
        <taxon>Bacilli</taxon>
        <taxon>Bacillales</taxon>
        <taxon>Bacillaceae</taxon>
        <taxon>Mesobacillus</taxon>
    </lineage>
</organism>
<dbReference type="GO" id="GO:0004497">
    <property type="term" value="F:monooxygenase activity"/>
    <property type="evidence" value="ECO:0007669"/>
    <property type="project" value="UniProtKB-KW"/>
</dbReference>
<sequence length="150" mass="16688">MHIGIIGAGIGGLTLAQALYGKNIKVTVYDCDSSPLNTGGYRLHISEQALNSIRKVLPSHFYHALRSSGTGRETSQHFSIIDHKGKTKLKFLATAEDEDLLMIGRKPLRKILAEGLETVLRWGIEFSHYEEVDSGVIIHFQMVKVRKLTS</sequence>